<evidence type="ECO:0000256" key="5">
    <source>
        <dbReference type="ARBA" id="ARBA00022692"/>
    </source>
</evidence>
<evidence type="ECO:0000256" key="9">
    <source>
        <dbReference type="ARBA" id="ARBA00023136"/>
    </source>
</evidence>
<evidence type="ECO:0000256" key="1">
    <source>
        <dbReference type="ARBA" id="ARBA00004141"/>
    </source>
</evidence>
<evidence type="ECO:0000256" key="13">
    <source>
        <dbReference type="SAM" id="Phobius"/>
    </source>
</evidence>
<reference evidence="14" key="1">
    <citation type="submission" date="2020-11" db="EMBL/GenBank/DDBJ databases">
        <authorList>
            <person name="Tran Van P."/>
        </authorList>
    </citation>
    <scope>NUCLEOTIDE SEQUENCE</scope>
</reference>
<evidence type="ECO:0000256" key="4">
    <source>
        <dbReference type="ARBA" id="ARBA00022461"/>
    </source>
</evidence>
<evidence type="ECO:0000256" key="12">
    <source>
        <dbReference type="RuleBase" id="RU000679"/>
    </source>
</evidence>
<keyword evidence="8 12" id="KW-0406">Ion transport</keyword>
<evidence type="ECO:0000256" key="10">
    <source>
        <dbReference type="ARBA" id="ARBA00023201"/>
    </source>
</evidence>
<evidence type="ECO:0000256" key="6">
    <source>
        <dbReference type="ARBA" id="ARBA00022989"/>
    </source>
</evidence>
<evidence type="ECO:0000256" key="11">
    <source>
        <dbReference type="ARBA" id="ARBA00023303"/>
    </source>
</evidence>
<keyword evidence="10 12" id="KW-0739">Sodium transport</keyword>
<comment type="similarity">
    <text evidence="2 12">Belongs to the amiloride-sensitive sodium channel (TC 1.A.6) family.</text>
</comment>
<sequence length="626" mass="72835">MLVEVNVNNFAVRAIVCLALLMGCIWHIVDISVIYFRYETTVSIVLDRAQLIELPAITICTNVSHVIDTEYLRHRYPNDTALVNITDTNENKWQYRQYLLNLTLEEQLLNGTIGANRFFNICGVRAPLALSNVSDRQYHHVNCTLVSPVVESINNYYKCFTIFNQNGSKLTNRYRVDHDAEFHENGFNLFWFALNTTYLRELSLYMHDRREPFVGRVEGQSTTMIVDHRHYGTVGISYKEIDINRLPPPYRTQCADYRSLGYRSKKDWISQCRVQYYRDQFSSWPPWTLYRKEHVGNLSFAPMSLPLNRTIDKQIAADCANRIGRRPDCHAVYYTMNTFYSYPRVVANDSNDSNTLFWLFCIVPTDPITRYVHSPRMELSEYMGIIGGVSGLWFGLNILAFYDIGNYETTVSTVLDRPQVIELPAITLCSHINNAIDVDYLRHRYPNDTALANITDTNENKWQYKPYLFNLTLEEQLLNGTIGANRFFNYCGVRAPLEWPAADYTNCSSVSPIVESINNYQKCFTMFNQNASQLANNNRYRVDHDATFRENGFNLFWLALNTQYLRELSVYMHDRRQPFVGRVEGQSTPMNFDHKHYGIIAIAYKEVDINRLPPPYRTQCADYTSL</sequence>
<protein>
    <submittedName>
        <fullName evidence="14">Uncharacterized protein</fullName>
    </submittedName>
</protein>
<evidence type="ECO:0000256" key="2">
    <source>
        <dbReference type="ARBA" id="ARBA00007193"/>
    </source>
</evidence>
<gene>
    <name evidence="14" type="ORF">OSB1V03_LOCUS4732</name>
</gene>
<evidence type="ECO:0000256" key="8">
    <source>
        <dbReference type="ARBA" id="ARBA00023065"/>
    </source>
</evidence>
<keyword evidence="11 12" id="KW-0407">Ion channel</keyword>
<dbReference type="EMBL" id="CAJPIZ010002218">
    <property type="protein sequence ID" value="CAG2104717.1"/>
    <property type="molecule type" value="Genomic_DNA"/>
</dbReference>
<organism evidence="14">
    <name type="scientific">Medioppia subpectinata</name>
    <dbReference type="NCBI Taxonomy" id="1979941"/>
    <lineage>
        <taxon>Eukaryota</taxon>
        <taxon>Metazoa</taxon>
        <taxon>Ecdysozoa</taxon>
        <taxon>Arthropoda</taxon>
        <taxon>Chelicerata</taxon>
        <taxon>Arachnida</taxon>
        <taxon>Acari</taxon>
        <taxon>Acariformes</taxon>
        <taxon>Sarcoptiformes</taxon>
        <taxon>Oribatida</taxon>
        <taxon>Brachypylina</taxon>
        <taxon>Oppioidea</taxon>
        <taxon>Oppiidae</taxon>
        <taxon>Medioppia</taxon>
    </lineage>
</organism>
<dbReference type="GO" id="GO:0005886">
    <property type="term" value="C:plasma membrane"/>
    <property type="evidence" value="ECO:0007669"/>
    <property type="project" value="TreeGrafter"/>
</dbReference>
<feature type="non-terminal residue" evidence="14">
    <location>
        <position position="626"/>
    </location>
</feature>
<keyword evidence="4 12" id="KW-0894">Sodium channel</keyword>
<dbReference type="GO" id="GO:0015280">
    <property type="term" value="F:ligand-gated sodium channel activity"/>
    <property type="evidence" value="ECO:0007669"/>
    <property type="project" value="TreeGrafter"/>
</dbReference>
<proteinExistence type="inferred from homology"/>
<feature type="transmembrane region" description="Helical" evidence="13">
    <location>
        <begin position="12"/>
        <end position="36"/>
    </location>
</feature>
<dbReference type="PANTHER" id="PTHR11690:SF300">
    <property type="entry name" value="PICKPOCKET PROTEIN 19"/>
    <property type="match status" value="1"/>
</dbReference>
<keyword evidence="3 12" id="KW-0813">Transport</keyword>
<dbReference type="InterPro" id="IPR001873">
    <property type="entry name" value="ENaC"/>
</dbReference>
<dbReference type="Pfam" id="PF00858">
    <property type="entry name" value="ASC"/>
    <property type="match status" value="1"/>
</dbReference>
<evidence type="ECO:0000256" key="7">
    <source>
        <dbReference type="ARBA" id="ARBA00023053"/>
    </source>
</evidence>
<keyword evidence="15" id="KW-1185">Reference proteome</keyword>
<keyword evidence="6 13" id="KW-1133">Transmembrane helix</keyword>
<comment type="subcellular location">
    <subcellularLocation>
        <location evidence="1">Membrane</location>
        <topology evidence="1">Multi-pass membrane protein</topology>
    </subcellularLocation>
</comment>
<dbReference type="EMBL" id="OC856793">
    <property type="protein sequence ID" value="CAD7624287.1"/>
    <property type="molecule type" value="Genomic_DNA"/>
</dbReference>
<name>A0A7R9PXD8_9ACAR</name>
<dbReference type="AlphaFoldDB" id="A0A7R9PXD8"/>
<evidence type="ECO:0000313" key="15">
    <source>
        <dbReference type="Proteomes" id="UP000759131"/>
    </source>
</evidence>
<keyword evidence="5 12" id="KW-0812">Transmembrane</keyword>
<dbReference type="Proteomes" id="UP000759131">
    <property type="component" value="Unassembled WGS sequence"/>
</dbReference>
<evidence type="ECO:0000313" key="14">
    <source>
        <dbReference type="EMBL" id="CAD7624287.1"/>
    </source>
</evidence>
<keyword evidence="7" id="KW-0915">Sodium</keyword>
<accession>A0A7R9PXD8</accession>
<dbReference type="PANTHER" id="PTHR11690">
    <property type="entry name" value="AMILORIDE-SENSITIVE SODIUM CHANNEL-RELATED"/>
    <property type="match status" value="1"/>
</dbReference>
<keyword evidence="9 13" id="KW-0472">Membrane</keyword>
<evidence type="ECO:0000256" key="3">
    <source>
        <dbReference type="ARBA" id="ARBA00022448"/>
    </source>
</evidence>